<reference evidence="2" key="1">
    <citation type="journal article" date="2014" name="Int. J. Syst. Evol. Microbiol.">
        <title>Complete genome sequence of Corynebacterium casei LMG S-19264T (=DSM 44701T), isolated from a smear-ripened cheese.</title>
        <authorList>
            <consortium name="US DOE Joint Genome Institute (JGI-PGF)"/>
            <person name="Walter F."/>
            <person name="Albersmeier A."/>
            <person name="Kalinowski J."/>
            <person name="Ruckert C."/>
        </authorList>
    </citation>
    <scope>NUCLEOTIDE SEQUENCE</scope>
    <source>
        <strain evidence="2">CGMCC 1.12924</strain>
    </source>
</reference>
<sequence>MLFLLIIGIAPTGFYMKGIVNNYLNYFSGLFGDTAGISFFIGGTILTLIGIAILWKTINRHKKHYTQHRR</sequence>
<evidence type="ECO:0000313" key="3">
    <source>
        <dbReference type="Proteomes" id="UP000652231"/>
    </source>
</evidence>
<evidence type="ECO:0008006" key="4">
    <source>
        <dbReference type="Google" id="ProtNLM"/>
    </source>
</evidence>
<gene>
    <name evidence="2" type="ORF">GCM10011312_09240</name>
</gene>
<protein>
    <recommendedName>
        <fullName evidence="4">DUF3955 domain-containing protein</fullName>
    </recommendedName>
</protein>
<feature type="transmembrane region" description="Helical" evidence="1">
    <location>
        <begin position="35"/>
        <end position="55"/>
    </location>
</feature>
<comment type="caution">
    <text evidence="2">The sequence shown here is derived from an EMBL/GenBank/DDBJ whole genome shotgun (WGS) entry which is preliminary data.</text>
</comment>
<keyword evidence="3" id="KW-1185">Reference proteome</keyword>
<dbReference type="AlphaFoldDB" id="A0A8J2Y5R7"/>
<keyword evidence="1" id="KW-1133">Transmembrane helix</keyword>
<evidence type="ECO:0000313" key="2">
    <source>
        <dbReference type="EMBL" id="GGD87311.1"/>
    </source>
</evidence>
<name>A0A8J2Y5R7_9FLAO</name>
<evidence type="ECO:0000256" key="1">
    <source>
        <dbReference type="SAM" id="Phobius"/>
    </source>
</evidence>
<keyword evidence="1" id="KW-0812">Transmembrane</keyword>
<proteinExistence type="predicted"/>
<reference evidence="2" key="2">
    <citation type="submission" date="2020-09" db="EMBL/GenBank/DDBJ databases">
        <authorList>
            <person name="Sun Q."/>
            <person name="Zhou Y."/>
        </authorList>
    </citation>
    <scope>NUCLEOTIDE SEQUENCE</scope>
    <source>
        <strain evidence="2">CGMCC 1.12924</strain>
    </source>
</reference>
<accession>A0A8J2Y5R7</accession>
<dbReference type="EMBL" id="BMGK01000003">
    <property type="protein sequence ID" value="GGD87311.1"/>
    <property type="molecule type" value="Genomic_DNA"/>
</dbReference>
<dbReference type="Proteomes" id="UP000652231">
    <property type="component" value="Unassembled WGS sequence"/>
</dbReference>
<keyword evidence="1" id="KW-0472">Membrane</keyword>
<organism evidence="2 3">
    <name type="scientific">Planktosalinus lacus</name>
    <dbReference type="NCBI Taxonomy" id="1526573"/>
    <lineage>
        <taxon>Bacteria</taxon>
        <taxon>Pseudomonadati</taxon>
        <taxon>Bacteroidota</taxon>
        <taxon>Flavobacteriia</taxon>
        <taxon>Flavobacteriales</taxon>
        <taxon>Flavobacteriaceae</taxon>
        <taxon>Planktosalinus</taxon>
    </lineage>
</organism>